<name>A0A7G9B223_9FIRM</name>
<feature type="transmembrane region" description="Helical" evidence="6">
    <location>
        <begin position="190"/>
        <end position="211"/>
    </location>
</feature>
<dbReference type="PRINTS" id="PR00173">
    <property type="entry name" value="EDTRNSPORT"/>
</dbReference>
<evidence type="ECO:0000313" key="7">
    <source>
        <dbReference type="EMBL" id="QNL43604.1"/>
    </source>
</evidence>
<feature type="transmembrane region" description="Helical" evidence="6">
    <location>
        <begin position="88"/>
        <end position="109"/>
    </location>
</feature>
<evidence type="ECO:0000256" key="4">
    <source>
        <dbReference type="ARBA" id="ARBA00022989"/>
    </source>
</evidence>
<dbReference type="InterPro" id="IPR036458">
    <property type="entry name" value="Na:dicarbo_symporter_sf"/>
</dbReference>
<organism evidence="7 8">
    <name type="scientific">Oscillibacter hominis</name>
    <dbReference type="NCBI Taxonomy" id="2763056"/>
    <lineage>
        <taxon>Bacteria</taxon>
        <taxon>Bacillati</taxon>
        <taxon>Bacillota</taxon>
        <taxon>Clostridia</taxon>
        <taxon>Eubacteriales</taxon>
        <taxon>Oscillospiraceae</taxon>
        <taxon>Oscillibacter</taxon>
    </lineage>
</organism>
<dbReference type="GO" id="GO:0015293">
    <property type="term" value="F:symporter activity"/>
    <property type="evidence" value="ECO:0007669"/>
    <property type="project" value="InterPro"/>
</dbReference>
<dbReference type="SUPFAM" id="SSF118215">
    <property type="entry name" value="Proton glutamate symport protein"/>
    <property type="match status" value="1"/>
</dbReference>
<feature type="transmembrane region" description="Helical" evidence="6">
    <location>
        <begin position="50"/>
        <end position="68"/>
    </location>
</feature>
<keyword evidence="8" id="KW-1185">Reference proteome</keyword>
<keyword evidence="4 6" id="KW-1133">Transmembrane helix</keyword>
<dbReference type="PANTHER" id="PTHR11958:SF63">
    <property type="entry name" value="AMINO ACID TRANSPORTER"/>
    <property type="match status" value="1"/>
</dbReference>
<dbReference type="KEGG" id="ohi:H8790_08965"/>
<dbReference type="InterPro" id="IPR050746">
    <property type="entry name" value="DAACS"/>
</dbReference>
<feature type="transmembrane region" description="Helical" evidence="6">
    <location>
        <begin position="150"/>
        <end position="169"/>
    </location>
</feature>
<protein>
    <submittedName>
        <fullName evidence="7">Dicarboxylate/amino acid:cation symporter</fullName>
    </submittedName>
</protein>
<sequence length="416" mass="44117">MNQKKRLSLPAWIGIAMIAGILLGGILWAAMGAEAADSFTTSYIKPFGTIFINLLKFVVVPVVVLSIIDGIVSMKDIKKVGAIGWKTVVYFLVTTAIACVIGLVIANIFKPAFPVLQMAEDQAYEAATSNLMDTIVNIFPSNLWESLRTASMLQVIVIALFFGAGILLAGEAGKAAADIVSSFYAVMMKVMMFIINVSPIGVFCLMTWVVASQGPKILTSLAIVLGAAYLGYILHGLLVYSASVKVFAGMSPLQFFKGIFPAMIFAFSSTSSIATLPISKECCDKMGCDSEVSSFVLPLGATINMDGTAIYQCVAAIFIACCMGIHLTMGQMVMIVVTATLASIGTAGTSGAGMIMLAMVLQAVNIDPIYIGLIYGIDRLFDMGRTTLNVIGDASCAICVDRWQAKEKGKKAAVSK</sequence>
<dbReference type="RefSeq" id="WP_187332195.1">
    <property type="nucleotide sequence ID" value="NZ_CP060490.1"/>
</dbReference>
<accession>A0A7G9B223</accession>
<dbReference type="Gene3D" id="1.10.3860.10">
    <property type="entry name" value="Sodium:dicarboxylate symporter"/>
    <property type="match status" value="1"/>
</dbReference>
<dbReference type="PANTHER" id="PTHR11958">
    <property type="entry name" value="SODIUM/DICARBOXYLATE SYMPORTER-RELATED"/>
    <property type="match status" value="1"/>
</dbReference>
<evidence type="ECO:0000256" key="5">
    <source>
        <dbReference type="ARBA" id="ARBA00023136"/>
    </source>
</evidence>
<dbReference type="Proteomes" id="UP000515960">
    <property type="component" value="Chromosome"/>
</dbReference>
<feature type="transmembrane region" description="Helical" evidence="6">
    <location>
        <begin position="309"/>
        <end position="328"/>
    </location>
</feature>
<evidence type="ECO:0000256" key="2">
    <source>
        <dbReference type="ARBA" id="ARBA00022448"/>
    </source>
</evidence>
<evidence type="ECO:0000256" key="3">
    <source>
        <dbReference type="ARBA" id="ARBA00022692"/>
    </source>
</evidence>
<proteinExistence type="predicted"/>
<comment type="subcellular location">
    <subcellularLocation>
        <location evidence="1">Membrane</location>
        <topology evidence="1">Multi-pass membrane protein</topology>
    </subcellularLocation>
</comment>
<feature type="transmembrane region" description="Helical" evidence="6">
    <location>
        <begin position="217"/>
        <end position="243"/>
    </location>
</feature>
<keyword evidence="2" id="KW-0813">Transport</keyword>
<reference evidence="7 8" key="1">
    <citation type="submission" date="2020-08" db="EMBL/GenBank/DDBJ databases">
        <authorList>
            <person name="Liu C."/>
            <person name="Sun Q."/>
        </authorList>
    </citation>
    <scope>NUCLEOTIDE SEQUENCE [LARGE SCALE GENOMIC DNA]</scope>
    <source>
        <strain evidence="7 8">NSJ-62</strain>
    </source>
</reference>
<keyword evidence="5 6" id="KW-0472">Membrane</keyword>
<dbReference type="GO" id="GO:0016020">
    <property type="term" value="C:membrane"/>
    <property type="evidence" value="ECO:0007669"/>
    <property type="project" value="UniProtKB-SubCell"/>
</dbReference>
<keyword evidence="3 6" id="KW-0812">Transmembrane</keyword>
<feature type="transmembrane region" description="Helical" evidence="6">
    <location>
        <begin position="12"/>
        <end position="30"/>
    </location>
</feature>
<dbReference type="AlphaFoldDB" id="A0A7G9B223"/>
<evidence type="ECO:0000256" key="1">
    <source>
        <dbReference type="ARBA" id="ARBA00004141"/>
    </source>
</evidence>
<dbReference type="InterPro" id="IPR001991">
    <property type="entry name" value="Na-dicarboxylate_symporter"/>
</dbReference>
<evidence type="ECO:0000313" key="8">
    <source>
        <dbReference type="Proteomes" id="UP000515960"/>
    </source>
</evidence>
<dbReference type="Pfam" id="PF00375">
    <property type="entry name" value="SDF"/>
    <property type="match status" value="1"/>
</dbReference>
<gene>
    <name evidence="7" type="ORF">H8790_08965</name>
</gene>
<dbReference type="EMBL" id="CP060490">
    <property type="protein sequence ID" value="QNL43604.1"/>
    <property type="molecule type" value="Genomic_DNA"/>
</dbReference>
<evidence type="ECO:0000256" key="6">
    <source>
        <dbReference type="SAM" id="Phobius"/>
    </source>
</evidence>